<evidence type="ECO:0000313" key="5">
    <source>
        <dbReference type="Proteomes" id="UP000072605"/>
    </source>
</evidence>
<sequence>MARRKFQALGVYKRVHINPETRRMTLPEPFYDALRLEDELLIAQVGDVLVMRRPGEVVETETDLLSELVEDGFTGTELVQEFAYRRQQQEQRLRQQVLQDEEDDHAAQLKIEL</sequence>
<gene>
    <name evidence="1" type="ORF">AS033_05305</name>
    <name evidence="2" type="ORF">RSA11_13850</name>
    <name evidence="3" type="ORF">SZL87_01940</name>
</gene>
<reference evidence="3 6" key="3">
    <citation type="submission" date="2023-12" db="EMBL/GenBank/DDBJ databases">
        <authorList>
            <person name="Easwaran N."/>
            <person name="Lazarus H.P.S."/>
        </authorList>
    </citation>
    <scope>NUCLEOTIDE SEQUENCE [LARGE SCALE GENOMIC DNA]</scope>
    <source>
        <strain evidence="3 6">VIT-2023</strain>
    </source>
</reference>
<evidence type="ECO:0008006" key="7">
    <source>
        <dbReference type="Google" id="ProtNLM"/>
    </source>
</evidence>
<dbReference type="Proteomes" id="UP000053797">
    <property type="component" value="Unassembled WGS sequence"/>
</dbReference>
<dbReference type="EMBL" id="LNQL01000001">
    <property type="protein sequence ID" value="KSU50798.1"/>
    <property type="molecule type" value="Genomic_DNA"/>
</dbReference>
<evidence type="ECO:0000313" key="6">
    <source>
        <dbReference type="Proteomes" id="UP001387110"/>
    </source>
</evidence>
<dbReference type="Proteomes" id="UP001387110">
    <property type="component" value="Unassembled WGS sequence"/>
</dbReference>
<dbReference type="GeneID" id="90836967"/>
<proteinExistence type="predicted"/>
<dbReference type="EMBL" id="JBAWKY010000001">
    <property type="protein sequence ID" value="MEI4461179.1"/>
    <property type="molecule type" value="Genomic_DNA"/>
</dbReference>
<keyword evidence="6" id="KW-1185">Reference proteome</keyword>
<evidence type="ECO:0000313" key="1">
    <source>
        <dbReference type="EMBL" id="KSU50798.1"/>
    </source>
</evidence>
<protein>
    <recommendedName>
        <fullName evidence="7">SpoVT-AbrB domain-containing protein</fullName>
    </recommendedName>
</protein>
<dbReference type="AlphaFoldDB" id="A0A0V8GKI8"/>
<reference evidence="1 4" key="1">
    <citation type="journal article" date="2015" name="Int. J. Syst. Evol. Microbiol.">
        <title>Exiguobacterium enclense sp. nov., isolated from sediment.</title>
        <authorList>
            <person name="Dastager S.G."/>
            <person name="Mawlankar R."/>
            <person name="Sonalkar V.V."/>
            <person name="Thorat M.N."/>
            <person name="Mual P."/>
            <person name="Verma A."/>
            <person name="Krishnamurthi S."/>
            <person name="Tang S.K."/>
            <person name="Li W.J."/>
        </authorList>
    </citation>
    <scope>NUCLEOTIDE SEQUENCE [LARGE SCALE GENOMIC DNA]</scope>
    <source>
        <strain evidence="1 4">NIO-1109</strain>
    </source>
</reference>
<dbReference type="Proteomes" id="UP000072605">
    <property type="component" value="Unassembled WGS sequence"/>
</dbReference>
<evidence type="ECO:0000313" key="4">
    <source>
        <dbReference type="Proteomes" id="UP000053797"/>
    </source>
</evidence>
<comment type="caution">
    <text evidence="1">The sequence shown here is derived from an EMBL/GenBank/DDBJ whole genome shotgun (WGS) entry which is preliminary data.</text>
</comment>
<dbReference type="EMBL" id="LDQV01000032">
    <property type="protein sequence ID" value="KTR25728.1"/>
    <property type="molecule type" value="Genomic_DNA"/>
</dbReference>
<evidence type="ECO:0000313" key="3">
    <source>
        <dbReference type="EMBL" id="MEI4461179.1"/>
    </source>
</evidence>
<evidence type="ECO:0000313" key="2">
    <source>
        <dbReference type="EMBL" id="KTR25728.1"/>
    </source>
</evidence>
<name>A0A0V8GKI8_9BACL</name>
<accession>A0A0V8GKI8</accession>
<organism evidence="1 4">
    <name type="scientific">Exiguobacterium indicum</name>
    <dbReference type="NCBI Taxonomy" id="296995"/>
    <lineage>
        <taxon>Bacteria</taxon>
        <taxon>Bacillati</taxon>
        <taxon>Bacillota</taxon>
        <taxon>Bacilli</taxon>
        <taxon>Bacillales</taxon>
        <taxon>Bacillales Family XII. Incertae Sedis</taxon>
        <taxon>Exiguobacterium</taxon>
    </lineage>
</organism>
<reference evidence="2 5" key="2">
    <citation type="journal article" date="2016" name="Front. Microbiol.">
        <title>Genomic Resource of Rice Seed Associated Bacteria.</title>
        <authorList>
            <person name="Midha S."/>
            <person name="Bansal K."/>
            <person name="Sharma S."/>
            <person name="Kumar N."/>
            <person name="Patil P.P."/>
            <person name="Chaudhry V."/>
            <person name="Patil P.B."/>
        </authorList>
    </citation>
    <scope>NUCLEOTIDE SEQUENCE [LARGE SCALE GENOMIC DNA]</scope>
    <source>
        <strain evidence="2 5">RSA11</strain>
    </source>
</reference>
<dbReference type="OrthoDB" id="71707at2"/>
<dbReference type="RefSeq" id="WP_023468553.1">
    <property type="nucleotide sequence ID" value="NZ_FMYN01000001.1"/>
</dbReference>